<dbReference type="EMBL" id="FO082049">
    <property type="protein sequence ID" value="CCE83636.1"/>
    <property type="molecule type" value="Genomic_DNA"/>
</dbReference>
<keyword evidence="4" id="KW-1185">Reference proteome</keyword>
<dbReference type="InterPro" id="IPR050228">
    <property type="entry name" value="Carboxylesterase_BioH"/>
</dbReference>
<name>G8Y7T7_PICSO</name>
<dbReference type="Pfam" id="PF12697">
    <property type="entry name" value="Abhydrolase_6"/>
    <property type="match status" value="1"/>
</dbReference>
<organism evidence="3 4">
    <name type="scientific">Pichia sorbitophila (strain ATCC MYA-4447 / BCRC 22081 / CBS 7064 / NBRC 10061 / NRRL Y-12695)</name>
    <name type="common">Hybrid yeast</name>
    <dbReference type="NCBI Taxonomy" id="559304"/>
    <lineage>
        <taxon>Eukaryota</taxon>
        <taxon>Fungi</taxon>
        <taxon>Dikarya</taxon>
        <taxon>Ascomycota</taxon>
        <taxon>Saccharomycotina</taxon>
        <taxon>Pichiomycetes</taxon>
        <taxon>Debaryomycetaceae</taxon>
        <taxon>Millerozyma</taxon>
    </lineage>
</organism>
<dbReference type="Proteomes" id="UP000005222">
    <property type="component" value="Chromosome K"/>
</dbReference>
<dbReference type="InParanoid" id="G8Y7T7"/>
<accession>G8Y7T7</accession>
<dbReference type="OMA" id="ITAKRYW"/>
<proteinExistence type="predicted"/>
<evidence type="ECO:0000313" key="3">
    <source>
        <dbReference type="EMBL" id="CCE84667.1"/>
    </source>
</evidence>
<dbReference type="PANTHER" id="PTHR43194">
    <property type="entry name" value="HYDROLASE ALPHA/BETA FOLD FAMILY"/>
    <property type="match status" value="1"/>
</dbReference>
<protein>
    <submittedName>
        <fullName evidence="3">Piso0_004220 protein</fullName>
    </submittedName>
</protein>
<dbReference type="AlphaFoldDB" id="G8Y7T7"/>
<dbReference type="EMBL" id="FO082048">
    <property type="protein sequence ID" value="CCE84667.1"/>
    <property type="molecule type" value="Genomic_DNA"/>
</dbReference>
<dbReference type="InterPro" id="IPR029058">
    <property type="entry name" value="AB_hydrolase_fold"/>
</dbReference>
<dbReference type="eggNOG" id="ENOG502QT3R">
    <property type="taxonomic scope" value="Eukaryota"/>
</dbReference>
<dbReference type="Proteomes" id="UP000005222">
    <property type="component" value="Chromosome L"/>
</dbReference>
<gene>
    <name evidence="3" type="primary">Piso0_004220</name>
    <name evidence="2" type="ORF">GNLVRS01_PISO0K12088g</name>
    <name evidence="3" type="ORF">GNLVRS01_PISO0L12089g</name>
</gene>
<evidence type="ECO:0000259" key="1">
    <source>
        <dbReference type="Pfam" id="PF12697"/>
    </source>
</evidence>
<dbReference type="OrthoDB" id="94039at2759"/>
<reference evidence="3" key="1">
    <citation type="submission" date="2011-10" db="EMBL/GenBank/DDBJ databases">
        <authorList>
            <person name="Genoscope - CEA"/>
        </authorList>
    </citation>
    <scope>NUCLEOTIDE SEQUENCE</scope>
</reference>
<dbReference type="PANTHER" id="PTHR43194:SF2">
    <property type="entry name" value="PEROXISOMAL MEMBRANE PROTEIN LPX1"/>
    <property type="match status" value="1"/>
</dbReference>
<dbReference type="FunCoup" id="G8Y7T7">
    <property type="interactions" value="75"/>
</dbReference>
<dbReference type="STRING" id="559304.G8Y7T7"/>
<dbReference type="InterPro" id="IPR000073">
    <property type="entry name" value="AB_hydrolase_1"/>
</dbReference>
<feature type="domain" description="AB hydrolase-1" evidence="1">
    <location>
        <begin position="56"/>
        <end position="332"/>
    </location>
</feature>
<evidence type="ECO:0000313" key="4">
    <source>
        <dbReference type="Proteomes" id="UP000005222"/>
    </source>
</evidence>
<reference evidence="4" key="2">
    <citation type="journal article" date="2012" name="G3 (Bethesda)">
        <title>Pichia sorbitophila, an interspecies yeast hybrid reveals early steps of genome resolution following polyploidization.</title>
        <authorList>
            <person name="Leh Louis V."/>
            <person name="Despons L."/>
            <person name="Friedrich A."/>
            <person name="Martin T."/>
            <person name="Durrens P."/>
            <person name="Casaregola S."/>
            <person name="Neuveglise C."/>
            <person name="Fairhead C."/>
            <person name="Marck C."/>
            <person name="Cruz J.A."/>
            <person name="Straub M.L."/>
            <person name="Kugler V."/>
            <person name="Sacerdot C."/>
            <person name="Uzunov Z."/>
            <person name="Thierry A."/>
            <person name="Weiss S."/>
            <person name="Bleykasten C."/>
            <person name="De Montigny J."/>
            <person name="Jacques N."/>
            <person name="Jung P."/>
            <person name="Lemaire M."/>
            <person name="Mallet S."/>
            <person name="Morel G."/>
            <person name="Richard G.F."/>
            <person name="Sarkar A."/>
            <person name="Savel G."/>
            <person name="Schacherer J."/>
            <person name="Seret M.L."/>
            <person name="Talla E."/>
            <person name="Samson G."/>
            <person name="Jubin C."/>
            <person name="Poulain J."/>
            <person name="Vacherie B."/>
            <person name="Barbe V."/>
            <person name="Pelletier E."/>
            <person name="Sherman D.J."/>
            <person name="Westhof E."/>
            <person name="Weissenbach J."/>
            <person name="Baret P.V."/>
            <person name="Wincker P."/>
            <person name="Gaillardin C."/>
            <person name="Dujon B."/>
            <person name="Souciet J.L."/>
        </authorList>
    </citation>
    <scope>NUCLEOTIDE SEQUENCE [LARGE SCALE GENOMIC DNA]</scope>
    <source>
        <strain evidence="4">ATCC MYA-4447 / BCRC 22081 / CBS 7064 / NBRC 10061 / NRRL Y-12695</strain>
    </source>
</reference>
<evidence type="ECO:0000313" key="2">
    <source>
        <dbReference type="EMBL" id="CCE83636.1"/>
    </source>
</evidence>
<dbReference type="HOGENOM" id="CLU_061432_0_0_1"/>
<dbReference type="Gene3D" id="3.40.50.1820">
    <property type="entry name" value="alpha/beta hydrolase"/>
    <property type="match status" value="1"/>
</dbReference>
<sequence>MAKMSELFNVEKKETYGALGRAPGSTLRSNERVKIVYNKYSNKALNSSDQRVKINLIFAHGTGMNKSVWSFHIKLLYEASRLAKDWVLDKVVSVDAASHGDSALRNAGKMGWVFRWDDGARDLISVVRHENDTTGDFINGMKAKTILIGHSMGGYMVTYASYLEPNLFDSAVAVEPVIYSDPSMFEKYLKLFSKIKGFIIDEFGDKDEVDEYFRSFSFFKTMRSEVLDEFIADEVMEVKDPDTGDVHYKAKTTSDLQFTAYISAMVSLLPMMQILPNLTIPFYNMACKTATWNPMEAPEYINATVPEDVIHPVWLEKGSHLVHGDFPEIVVNEFTKIFSERAKIAIESYPYYPEIRFKGQEDKIVDHYTGHLLQGRLEEFASFKPKL</sequence>
<dbReference type="SUPFAM" id="SSF53474">
    <property type="entry name" value="alpha/beta-Hydrolases"/>
    <property type="match status" value="1"/>
</dbReference>